<accession>A0ABP7JKM5</accession>
<keyword evidence="2" id="KW-1185">Reference proteome</keyword>
<proteinExistence type="predicted"/>
<dbReference type="Proteomes" id="UP001501009">
    <property type="component" value="Unassembled WGS sequence"/>
</dbReference>
<organism evidence="1 2">
    <name type="scientific">Streptomyces coacervatus</name>
    <dbReference type="NCBI Taxonomy" id="647381"/>
    <lineage>
        <taxon>Bacteria</taxon>
        <taxon>Bacillati</taxon>
        <taxon>Actinomycetota</taxon>
        <taxon>Actinomycetes</taxon>
        <taxon>Kitasatosporales</taxon>
        <taxon>Streptomycetaceae</taxon>
        <taxon>Streptomyces</taxon>
    </lineage>
</organism>
<evidence type="ECO:0000313" key="2">
    <source>
        <dbReference type="Proteomes" id="UP001501009"/>
    </source>
</evidence>
<reference evidence="2" key="1">
    <citation type="journal article" date="2019" name="Int. J. Syst. Evol. Microbiol.">
        <title>The Global Catalogue of Microorganisms (GCM) 10K type strain sequencing project: providing services to taxonomists for standard genome sequencing and annotation.</title>
        <authorList>
            <consortium name="The Broad Institute Genomics Platform"/>
            <consortium name="The Broad Institute Genome Sequencing Center for Infectious Disease"/>
            <person name="Wu L."/>
            <person name="Ma J."/>
        </authorList>
    </citation>
    <scope>NUCLEOTIDE SEQUENCE [LARGE SCALE GENOMIC DNA]</scope>
    <source>
        <strain evidence="2">JCM 17138</strain>
    </source>
</reference>
<protein>
    <submittedName>
        <fullName evidence="1">Uncharacterized protein</fullName>
    </submittedName>
</protein>
<dbReference type="EMBL" id="BAABDE010000050">
    <property type="protein sequence ID" value="GAA3846257.1"/>
    <property type="molecule type" value="Genomic_DNA"/>
</dbReference>
<comment type="caution">
    <text evidence="1">The sequence shown here is derived from an EMBL/GenBank/DDBJ whole genome shotgun (WGS) entry which is preliminary data.</text>
</comment>
<gene>
    <name evidence="1" type="ORF">GCM10022403_092530</name>
</gene>
<dbReference type="RefSeq" id="WP_275781534.1">
    <property type="nucleotide sequence ID" value="NZ_BAABDE010000050.1"/>
</dbReference>
<evidence type="ECO:0000313" key="1">
    <source>
        <dbReference type="EMBL" id="GAA3846257.1"/>
    </source>
</evidence>
<sequence length="112" mass="11960">MEHVSLGDWTLPWVLKARQVSHGAIVAGLLVDLAVDGRQTASVRTVQFPLRPAARALGVQPVLVRTALHRLADAGMVNFHIDDHPVDGPQATVEVLPVISAAPSRRAPAHDS</sequence>
<name>A0ABP7JKM5_9ACTN</name>